<protein>
    <submittedName>
        <fullName evidence="5">Transposase</fullName>
    </submittedName>
</protein>
<feature type="coiled-coil region" evidence="2">
    <location>
        <begin position="61"/>
        <end position="95"/>
    </location>
</feature>
<feature type="region of interest" description="Disordered" evidence="3">
    <location>
        <begin position="104"/>
        <end position="125"/>
    </location>
</feature>
<accession>A0A896T7B5</accession>
<dbReference type="Pfam" id="PF13518">
    <property type="entry name" value="HTH_28"/>
    <property type="match status" value="1"/>
</dbReference>
<dbReference type="PANTHER" id="PTHR33795">
    <property type="entry name" value="INSERTION ELEMENT IS150 PROTEIN INSJ"/>
    <property type="match status" value="1"/>
</dbReference>
<sequence>MKLNAVNLYLTSNWSARDIAKDLGIIDYSRILDWVRRYRSDNFEAFKQSRGRPKTGQEIINKKTELSLDEKDFRIRELERELENTKIELKYLKGLRRMRMEQQAKEKHVLFKPSTENSSSQSNNC</sequence>
<dbReference type="InterPro" id="IPR055247">
    <property type="entry name" value="InsJ-like_HTH"/>
</dbReference>
<evidence type="ECO:0000256" key="2">
    <source>
        <dbReference type="SAM" id="Coils"/>
    </source>
</evidence>
<feature type="compositionally biased region" description="Polar residues" evidence="3">
    <location>
        <begin position="114"/>
        <end position="125"/>
    </location>
</feature>
<keyword evidence="2" id="KW-0175">Coiled coil</keyword>
<gene>
    <name evidence="5" type="ORF">LL1196_0113</name>
</gene>
<feature type="domain" description="Insertion element IS150 protein InsJ-like helix-turn-helix" evidence="4">
    <location>
        <begin position="1"/>
        <end position="54"/>
    </location>
</feature>
<dbReference type="Gene3D" id="1.10.10.60">
    <property type="entry name" value="Homeodomain-like"/>
    <property type="match status" value="1"/>
</dbReference>
<evidence type="ECO:0000259" key="4">
    <source>
        <dbReference type="Pfam" id="PF13518"/>
    </source>
</evidence>
<organism evidence="5 6">
    <name type="scientific">Lactococcus lactis subsp. cremoris</name>
    <name type="common">Streptococcus cremoris</name>
    <dbReference type="NCBI Taxonomy" id="1359"/>
    <lineage>
        <taxon>Bacteria</taxon>
        <taxon>Bacillati</taxon>
        <taxon>Bacillota</taxon>
        <taxon>Bacilli</taxon>
        <taxon>Lactobacillales</taxon>
        <taxon>Streptococcaceae</taxon>
        <taxon>Lactococcus</taxon>
    </lineage>
</organism>
<reference evidence="5" key="1">
    <citation type="journal article" date="2020" name="Mol. Microbiol.">
        <title>The CWPS Rubik's cube: Linking diversity of cell wall polysaccharide structures with the encoded biosynthetic machinery of selected Lactococcus lactis strains.</title>
        <authorList>
            <person name="Mahony J."/>
            <person name="Frantzen C."/>
            <person name="Vinogradov E."/>
            <person name="Sadovskaya I."/>
            <person name="Theodorou I."/>
            <person name="Kelleher P."/>
            <person name="Chapot-Chartier M.P."/>
            <person name="Cambillau C."/>
            <person name="Holo H."/>
            <person name="van Sinderen D."/>
        </authorList>
    </citation>
    <scope>NUCLEOTIDE SEQUENCE</scope>
    <source>
        <strain evidence="5">1196</strain>
    </source>
</reference>
<name>A0A896T7B5_LACLC</name>
<dbReference type="SUPFAM" id="SSF46689">
    <property type="entry name" value="Homeodomain-like"/>
    <property type="match status" value="1"/>
</dbReference>
<dbReference type="EMBL" id="CP032148">
    <property type="protein sequence ID" value="QSD61784.1"/>
    <property type="molecule type" value="Genomic_DNA"/>
</dbReference>
<evidence type="ECO:0000313" key="5">
    <source>
        <dbReference type="EMBL" id="QSD61784.1"/>
    </source>
</evidence>
<evidence type="ECO:0000313" key="6">
    <source>
        <dbReference type="Proteomes" id="UP000663552"/>
    </source>
</evidence>
<dbReference type="Proteomes" id="UP000663552">
    <property type="component" value="Chromosome"/>
</dbReference>
<evidence type="ECO:0000256" key="3">
    <source>
        <dbReference type="SAM" id="MobiDB-lite"/>
    </source>
</evidence>
<proteinExistence type="inferred from homology"/>
<dbReference type="PANTHER" id="PTHR33795:SF1">
    <property type="entry name" value="INSERTION ELEMENT IS150 PROTEIN INSJ"/>
    <property type="match status" value="1"/>
</dbReference>
<dbReference type="AlphaFoldDB" id="A0A896T7B5"/>
<evidence type="ECO:0000256" key="1">
    <source>
        <dbReference type="ARBA" id="ARBA00038232"/>
    </source>
</evidence>
<dbReference type="InterPro" id="IPR052057">
    <property type="entry name" value="IS150/IS1296_orfA-like"/>
</dbReference>
<comment type="similarity">
    <text evidence="1">Belongs to the IS150/IS1296 orfA family.</text>
</comment>
<dbReference type="InterPro" id="IPR009057">
    <property type="entry name" value="Homeodomain-like_sf"/>
</dbReference>